<evidence type="ECO:0000256" key="2">
    <source>
        <dbReference type="ARBA" id="ARBA00010391"/>
    </source>
</evidence>
<dbReference type="PANTHER" id="PTHR16055:SF2">
    <property type="entry name" value="INTEGRATOR COMPLEX SUBUNIT 10"/>
    <property type="match status" value="1"/>
</dbReference>
<dbReference type="Ensembl" id="ENSPMAT00000005295.1">
    <property type="protein sequence ID" value="ENSPMAP00000005276.1"/>
    <property type="gene ID" value="ENSPMAG00000004821.1"/>
</dbReference>
<reference evidence="6" key="2">
    <citation type="submission" date="2025-09" db="UniProtKB">
        <authorList>
            <consortium name="Ensembl"/>
        </authorList>
    </citation>
    <scope>IDENTIFICATION</scope>
</reference>
<evidence type="ECO:0000256" key="1">
    <source>
        <dbReference type="ARBA" id="ARBA00004123"/>
    </source>
</evidence>
<keyword evidence="4" id="KW-0539">Nucleus</keyword>
<proteinExistence type="inferred from homology"/>
<evidence type="ECO:0000256" key="4">
    <source>
        <dbReference type="ARBA" id="ARBA00023242"/>
    </source>
</evidence>
<comment type="similarity">
    <text evidence="2">Belongs to the Integrator subunit 10 family.</text>
</comment>
<dbReference type="HOGENOM" id="CLU_1307409_0_0_1"/>
<evidence type="ECO:0000256" key="5">
    <source>
        <dbReference type="ARBA" id="ARBA00062419"/>
    </source>
</evidence>
<dbReference type="PRINTS" id="PR02106">
    <property type="entry name" value="INTSUBUNIT10"/>
</dbReference>
<dbReference type="GO" id="GO:0016180">
    <property type="term" value="P:snRNA processing"/>
    <property type="evidence" value="ECO:0007669"/>
    <property type="project" value="InterPro"/>
</dbReference>
<dbReference type="PANTHER" id="PTHR16055">
    <property type="entry name" value="INTEGRATOR COMPLEX SUBUNIT 10"/>
    <property type="match status" value="1"/>
</dbReference>
<evidence type="ECO:0000256" key="3">
    <source>
        <dbReference type="ARBA" id="ARBA00016811"/>
    </source>
</evidence>
<organism evidence="6">
    <name type="scientific">Petromyzon marinus</name>
    <name type="common">Sea lamprey</name>
    <dbReference type="NCBI Taxonomy" id="7757"/>
    <lineage>
        <taxon>Eukaryota</taxon>
        <taxon>Metazoa</taxon>
        <taxon>Chordata</taxon>
        <taxon>Craniata</taxon>
        <taxon>Vertebrata</taxon>
        <taxon>Cyclostomata</taxon>
        <taxon>Hyperoartia</taxon>
        <taxon>Petromyzontiformes</taxon>
        <taxon>Petromyzontidae</taxon>
        <taxon>Petromyzon</taxon>
    </lineage>
</organism>
<dbReference type="GeneTree" id="ENSGT00390000010950"/>
<dbReference type="AlphaFoldDB" id="S4RJ94"/>
<dbReference type="GO" id="GO:0032039">
    <property type="term" value="C:integrator complex"/>
    <property type="evidence" value="ECO:0007669"/>
    <property type="project" value="InterPro"/>
</dbReference>
<name>S4RJ94_PETMA</name>
<comment type="subunit">
    <text evidence="5">Component of the Integrator complex, composed of core subunits INTS1, INTS2, INTS3, INTS4, INTS5, INTS6, INTS7, INTS8, INTS9/RC74, INTS10, INTS11/CPSF3L, INTS12, INTS13, INTS14 and INTS15. The core complex associates with protein phosphatase 2A subunits PPP2CA and PPP2R1A, to form the Integrator-PP2A (INTAC) complex. INTS10 is part of the tail subcomplex, composed of INTS10, INTS13, INTS14 and INTS15.</text>
</comment>
<dbReference type="Pfam" id="PF21045">
    <property type="entry name" value="INT10"/>
    <property type="match status" value="1"/>
</dbReference>
<dbReference type="STRING" id="7757.ENSPMAP00000005276"/>
<accession>S4RJ94</accession>
<protein>
    <recommendedName>
        <fullName evidence="3">Integrator complex subunit 10</fullName>
    </recommendedName>
</protein>
<sequence>FVQFPEKPPLWREINCITSALRAENPDAQTQFLRCVFECLPAPVQCDVLYKSAEQQYGALQQAEAVMLLLRRFPDAVVQHGVKLAETLLDSEKQEGQNSPTGCFRKLFVCELLPVILGTPDLCLPRPLLYKYLLKAAEFYITTTARTNLGDSPHPGDRSLVAILAMRQSVEHVLMFPVVPDCGVVETWSRLTQLLHTIGSRCDWQTDRPNR</sequence>
<reference evidence="6" key="1">
    <citation type="submission" date="2025-08" db="UniProtKB">
        <authorList>
            <consortium name="Ensembl"/>
        </authorList>
    </citation>
    <scope>IDENTIFICATION</scope>
</reference>
<evidence type="ECO:0000313" key="6">
    <source>
        <dbReference type="Ensembl" id="ENSPMAP00000005276.1"/>
    </source>
</evidence>
<dbReference type="InterPro" id="IPR026164">
    <property type="entry name" value="Int_cplx_su10"/>
</dbReference>
<comment type="subcellular location">
    <subcellularLocation>
        <location evidence="1">Nucleus</location>
    </subcellularLocation>
</comment>